<evidence type="ECO:0000313" key="2">
    <source>
        <dbReference type="Proteomes" id="UP000319103"/>
    </source>
</evidence>
<reference evidence="1 2" key="1">
    <citation type="submission" date="2019-06" db="EMBL/GenBank/DDBJ databases">
        <title>Description of Kitasatospora acidophila sp. nov. isolated from pine grove soil, and reclassification of Streptomyces novaecaesareae to Kitasatospora novaeceasareae comb. nov.</title>
        <authorList>
            <person name="Kim M.J."/>
        </authorList>
    </citation>
    <scope>NUCLEOTIDE SEQUENCE [LARGE SCALE GENOMIC DNA]</scope>
    <source>
        <strain evidence="1 2">MMS16-CNU292</strain>
    </source>
</reference>
<dbReference type="RefSeq" id="WP_141636827.1">
    <property type="nucleotide sequence ID" value="NZ_VIGB01000003.1"/>
</dbReference>
<protein>
    <submittedName>
        <fullName evidence="1">Uncharacterized protein</fullName>
    </submittedName>
</protein>
<comment type="caution">
    <text evidence="1">The sequence shown here is derived from an EMBL/GenBank/DDBJ whole genome shotgun (WGS) entry which is preliminary data.</text>
</comment>
<organism evidence="1 2">
    <name type="scientific">Kitasatospora acidiphila</name>
    <dbReference type="NCBI Taxonomy" id="2567942"/>
    <lineage>
        <taxon>Bacteria</taxon>
        <taxon>Bacillati</taxon>
        <taxon>Actinomycetota</taxon>
        <taxon>Actinomycetes</taxon>
        <taxon>Kitasatosporales</taxon>
        <taxon>Streptomycetaceae</taxon>
        <taxon>Kitasatospora</taxon>
    </lineage>
</organism>
<name>A0A540WBG9_9ACTN</name>
<dbReference type="Proteomes" id="UP000319103">
    <property type="component" value="Unassembled WGS sequence"/>
</dbReference>
<evidence type="ECO:0000313" key="1">
    <source>
        <dbReference type="EMBL" id="TQF06395.1"/>
    </source>
</evidence>
<keyword evidence="2" id="KW-1185">Reference proteome</keyword>
<proteinExistence type="predicted"/>
<gene>
    <name evidence="1" type="ORF">E6W39_34505</name>
</gene>
<dbReference type="EMBL" id="VIGB01000003">
    <property type="protein sequence ID" value="TQF06395.1"/>
    <property type="molecule type" value="Genomic_DNA"/>
</dbReference>
<dbReference type="OrthoDB" id="4171052at2"/>
<sequence>MSDRFDRHGFADPMWAESLWKFGRPAAVLARPRPEWQRLSGWLAADDVLHQLEVGYYDADRNNLVQVITHRIPPVRVFSAPDPESILYNFLVNASPTG</sequence>
<accession>A0A540WBG9</accession>
<dbReference type="AlphaFoldDB" id="A0A540WBG9"/>